<proteinExistence type="inferred from homology"/>
<dbReference type="PANTHER" id="PTHR30085:SF6">
    <property type="entry name" value="ABC TRANSPORTER GLUTAMINE-BINDING PROTEIN GLNH"/>
    <property type="match status" value="1"/>
</dbReference>
<dbReference type="Proteomes" id="UP000320055">
    <property type="component" value="Unassembled WGS sequence"/>
</dbReference>
<comment type="similarity">
    <text evidence="1">Belongs to the bacterial solute-binding protein 3 family.</text>
</comment>
<keyword evidence="3" id="KW-0732">Signal</keyword>
<feature type="domain" description="Solute-binding protein family 3/N-terminal" evidence="4">
    <location>
        <begin position="45"/>
        <end position="276"/>
    </location>
</feature>
<dbReference type="GO" id="GO:0005576">
    <property type="term" value="C:extracellular region"/>
    <property type="evidence" value="ECO:0007669"/>
    <property type="project" value="TreeGrafter"/>
</dbReference>
<dbReference type="RefSeq" id="WP_144869124.1">
    <property type="nucleotide sequence ID" value="NZ_LR213864.1"/>
</dbReference>
<dbReference type="PANTHER" id="PTHR30085">
    <property type="entry name" value="AMINO ACID ABC TRANSPORTER PERMEASE"/>
    <property type="match status" value="1"/>
</dbReference>
<dbReference type="EMBL" id="CAACVJ010000011">
    <property type="protein sequence ID" value="VEP11523.1"/>
    <property type="molecule type" value="Genomic_DNA"/>
</dbReference>
<reference evidence="5 6" key="1">
    <citation type="submission" date="2019-01" db="EMBL/GenBank/DDBJ databases">
        <authorList>
            <person name="Brito A."/>
        </authorList>
    </citation>
    <scope>NUCLEOTIDE SEQUENCE [LARGE SCALE GENOMIC DNA]</scope>
    <source>
        <strain evidence="5">1</strain>
    </source>
</reference>
<dbReference type="SMART" id="SM00062">
    <property type="entry name" value="PBPb"/>
    <property type="match status" value="1"/>
</dbReference>
<dbReference type="SUPFAM" id="SSF53850">
    <property type="entry name" value="Periplasmic binding protein-like II"/>
    <property type="match status" value="1"/>
</dbReference>
<organism evidence="5 6">
    <name type="scientific">Hyella patelloides LEGE 07179</name>
    <dbReference type="NCBI Taxonomy" id="945734"/>
    <lineage>
        <taxon>Bacteria</taxon>
        <taxon>Bacillati</taxon>
        <taxon>Cyanobacteriota</taxon>
        <taxon>Cyanophyceae</taxon>
        <taxon>Pleurocapsales</taxon>
        <taxon>Hyellaceae</taxon>
        <taxon>Hyella</taxon>
    </lineage>
</organism>
<dbReference type="OrthoDB" id="9777941at2"/>
<dbReference type="GO" id="GO:0006865">
    <property type="term" value="P:amino acid transport"/>
    <property type="evidence" value="ECO:0007669"/>
    <property type="project" value="TreeGrafter"/>
</dbReference>
<dbReference type="InterPro" id="IPR051455">
    <property type="entry name" value="Bact_solute-bind_prot3"/>
</dbReference>
<evidence type="ECO:0000256" key="1">
    <source>
        <dbReference type="ARBA" id="ARBA00010333"/>
    </source>
</evidence>
<dbReference type="CDD" id="cd13688">
    <property type="entry name" value="PBP2_GltI_DEBP"/>
    <property type="match status" value="1"/>
</dbReference>
<accession>A0A563VJG2</accession>
<evidence type="ECO:0000256" key="3">
    <source>
        <dbReference type="ARBA" id="ARBA00022729"/>
    </source>
</evidence>
<dbReference type="Gene3D" id="3.40.190.10">
    <property type="entry name" value="Periplasmic binding protein-like II"/>
    <property type="match status" value="2"/>
</dbReference>
<evidence type="ECO:0000313" key="5">
    <source>
        <dbReference type="EMBL" id="VEP11523.1"/>
    </source>
</evidence>
<protein>
    <submittedName>
        <fullName evidence="5">Periplasmic component of amino acid ABC-type transporter/signal transduction system</fullName>
    </submittedName>
</protein>
<dbReference type="AlphaFoldDB" id="A0A563VJG2"/>
<evidence type="ECO:0000313" key="6">
    <source>
        <dbReference type="Proteomes" id="UP000320055"/>
    </source>
</evidence>
<evidence type="ECO:0000259" key="4">
    <source>
        <dbReference type="SMART" id="SM00062"/>
    </source>
</evidence>
<keyword evidence="6" id="KW-1185">Reference proteome</keyword>
<dbReference type="InterPro" id="IPR001638">
    <property type="entry name" value="Solute-binding_3/MltF_N"/>
</dbReference>
<dbReference type="GO" id="GO:0030288">
    <property type="term" value="C:outer membrane-bounded periplasmic space"/>
    <property type="evidence" value="ECO:0007669"/>
    <property type="project" value="TreeGrafter"/>
</dbReference>
<dbReference type="Pfam" id="PF00497">
    <property type="entry name" value="SBP_bac_3"/>
    <property type="match status" value="1"/>
</dbReference>
<evidence type="ECO:0000256" key="2">
    <source>
        <dbReference type="ARBA" id="ARBA00022448"/>
    </source>
</evidence>
<keyword evidence="2" id="KW-0813">Transport</keyword>
<sequence>MRLNIFKHRRLLRLWLSGITILSTVLTTQLAVAETVMEKVSRTGVLTAGTSKDAFPFAYADNQGKLVGYSVDMLTLIQQQIEQELGRKIQLRLVALEPQARIPQLISNDVDIVCDASSFTWERDRKIDFSVSYGITGTRLLVKQSDYATVSQSLTNKKIGVLPGTTNELAIKRAEPNAQIVYVQDRNEGRSALEKGIIDAFADDDILLNSWLQNISNAENFAIAGYYSQEGIACMIPENNSLFLNNINYALVRFMQGFLEGKQTSVILFDNWFGDRGKVSLTRDLRDLMLENMQLIVDFKEEISPQ</sequence>
<gene>
    <name evidence="5" type="ORF">H1P_1080010</name>
</gene>
<name>A0A563VJG2_9CYAN</name>